<evidence type="ECO:0000256" key="11">
    <source>
        <dbReference type="ARBA" id="ARBA00023136"/>
    </source>
</evidence>
<evidence type="ECO:0000256" key="13">
    <source>
        <dbReference type="SAM" id="Phobius"/>
    </source>
</evidence>
<comment type="subunit">
    <text evidence="4">The accessory proteins ExbB and ExbD seem to form a complex with TonB.</text>
</comment>
<comment type="similarity">
    <text evidence="3 12">Belongs to the ExbD/TolR family.</text>
</comment>
<dbReference type="EMBL" id="OZ026884">
    <property type="protein sequence ID" value="CAL1241175.1"/>
    <property type="molecule type" value="Genomic_DNA"/>
</dbReference>
<keyword evidence="8 12" id="KW-0812">Transmembrane</keyword>
<evidence type="ECO:0000256" key="9">
    <source>
        <dbReference type="ARBA" id="ARBA00022927"/>
    </source>
</evidence>
<evidence type="ECO:0000256" key="1">
    <source>
        <dbReference type="ARBA" id="ARBA00003540"/>
    </source>
</evidence>
<keyword evidence="5 12" id="KW-0813">Transport</keyword>
<dbReference type="RefSeq" id="WP_348757700.1">
    <property type="nucleotide sequence ID" value="NZ_OZ026884.1"/>
</dbReference>
<keyword evidence="15" id="KW-1185">Reference proteome</keyword>
<organism evidence="14 15">
    <name type="scientific">Candidatus Methylocalor cossyra</name>
    <dbReference type="NCBI Taxonomy" id="3108543"/>
    <lineage>
        <taxon>Bacteria</taxon>
        <taxon>Pseudomonadati</taxon>
        <taxon>Pseudomonadota</taxon>
        <taxon>Gammaproteobacteria</taxon>
        <taxon>Methylococcales</taxon>
        <taxon>Methylococcaceae</taxon>
        <taxon>Candidatus Methylocalor</taxon>
    </lineage>
</organism>
<keyword evidence="9 12" id="KW-0653">Protein transport</keyword>
<dbReference type="InterPro" id="IPR003400">
    <property type="entry name" value="ExbD"/>
</dbReference>
<evidence type="ECO:0000256" key="7">
    <source>
        <dbReference type="ARBA" id="ARBA00022519"/>
    </source>
</evidence>
<keyword evidence="6" id="KW-1003">Cell membrane</keyword>
<dbReference type="Gene3D" id="3.30.420.270">
    <property type="match status" value="1"/>
</dbReference>
<dbReference type="Pfam" id="PF02472">
    <property type="entry name" value="ExbD"/>
    <property type="match status" value="1"/>
</dbReference>
<evidence type="ECO:0000256" key="8">
    <source>
        <dbReference type="ARBA" id="ARBA00022692"/>
    </source>
</evidence>
<evidence type="ECO:0000313" key="14">
    <source>
        <dbReference type="EMBL" id="CAL1241175.1"/>
    </source>
</evidence>
<keyword evidence="10 13" id="KW-1133">Transmembrane helix</keyword>
<protein>
    <submittedName>
        <fullName evidence="14">Biopolymer transport protein ExbD</fullName>
    </submittedName>
</protein>
<keyword evidence="11 13" id="KW-0472">Membrane</keyword>
<comment type="function">
    <text evidence="1">Involved in the TonB-dependent energy-dependent transport of various receptor-bound substrates.</text>
</comment>
<evidence type="ECO:0000256" key="5">
    <source>
        <dbReference type="ARBA" id="ARBA00022448"/>
    </source>
</evidence>
<evidence type="ECO:0000256" key="2">
    <source>
        <dbReference type="ARBA" id="ARBA00004249"/>
    </source>
</evidence>
<name>A0ABM9NKM1_9GAMM</name>
<keyword evidence="7" id="KW-0997">Cell inner membrane</keyword>
<evidence type="ECO:0000256" key="10">
    <source>
        <dbReference type="ARBA" id="ARBA00022989"/>
    </source>
</evidence>
<sequence length="136" mass="14553">MAIGSNRSSDQEAMSEINVTPLVDVMLVLLVVFIVTAPLLTQSVKVNLPKTVATGPAPQDHLATVSIDGQGKVFLNTQPVTIEALGQQLSDWLSRDAELTVQFNVDSAVNYGTVAQVMAVVQRAGITKLSLLHQEQ</sequence>
<dbReference type="PANTHER" id="PTHR30558:SF12">
    <property type="entry name" value="BIOPOLYMER TRANSPORT PROTEIN EXBD"/>
    <property type="match status" value="1"/>
</dbReference>
<dbReference type="PANTHER" id="PTHR30558">
    <property type="entry name" value="EXBD MEMBRANE COMPONENT OF PMF-DRIVEN MACROMOLECULE IMPORT SYSTEM"/>
    <property type="match status" value="1"/>
</dbReference>
<evidence type="ECO:0000256" key="6">
    <source>
        <dbReference type="ARBA" id="ARBA00022475"/>
    </source>
</evidence>
<evidence type="ECO:0000256" key="4">
    <source>
        <dbReference type="ARBA" id="ARBA00011471"/>
    </source>
</evidence>
<evidence type="ECO:0000256" key="3">
    <source>
        <dbReference type="ARBA" id="ARBA00005811"/>
    </source>
</evidence>
<evidence type="ECO:0000313" key="15">
    <source>
        <dbReference type="Proteomes" id="UP001497493"/>
    </source>
</evidence>
<dbReference type="Proteomes" id="UP001497493">
    <property type="component" value="Chromosome"/>
</dbReference>
<evidence type="ECO:0000256" key="12">
    <source>
        <dbReference type="RuleBase" id="RU003879"/>
    </source>
</evidence>
<proteinExistence type="inferred from homology"/>
<feature type="transmembrane region" description="Helical" evidence="13">
    <location>
        <begin position="20"/>
        <end position="40"/>
    </location>
</feature>
<accession>A0ABM9NKM1</accession>
<gene>
    <name evidence="14" type="primary">exbD</name>
    <name evidence="14" type="ORF">MECH1_V1_2399</name>
</gene>
<reference evidence="14 15" key="1">
    <citation type="submission" date="2024-04" db="EMBL/GenBank/DDBJ databases">
        <authorList>
            <person name="Cremers G."/>
        </authorList>
    </citation>
    <scope>NUCLEOTIDE SEQUENCE [LARGE SCALE GENOMIC DNA]</scope>
    <source>
        <strain evidence="14">MeCH1-AG</strain>
    </source>
</reference>
<comment type="subcellular location">
    <subcellularLocation>
        <location evidence="2">Cell inner membrane</location>
        <topology evidence="2">Single-pass type II membrane protein</topology>
    </subcellularLocation>
    <subcellularLocation>
        <location evidence="12">Cell membrane</location>
        <topology evidence="12">Single-pass type II membrane protein</topology>
    </subcellularLocation>
</comment>